<dbReference type="PANTHER" id="PTHR46663">
    <property type="entry name" value="DIGUANYLATE CYCLASE DGCT-RELATED"/>
    <property type="match status" value="1"/>
</dbReference>
<feature type="domain" description="PAS" evidence="1">
    <location>
        <begin position="217"/>
        <end position="269"/>
    </location>
</feature>
<dbReference type="Pfam" id="PF13426">
    <property type="entry name" value="PAS_9"/>
    <property type="match status" value="2"/>
</dbReference>
<dbReference type="Proteomes" id="UP000032434">
    <property type="component" value="Chromosome 1"/>
</dbReference>
<dbReference type="InterPro" id="IPR043128">
    <property type="entry name" value="Rev_trsase/Diguanyl_cyclase"/>
</dbReference>
<organism evidence="3 4">
    <name type="scientific">Acholeplasma oculi</name>
    <dbReference type="NCBI Taxonomy" id="35623"/>
    <lineage>
        <taxon>Bacteria</taxon>
        <taxon>Bacillati</taxon>
        <taxon>Mycoplasmatota</taxon>
        <taxon>Mollicutes</taxon>
        <taxon>Acholeplasmatales</taxon>
        <taxon>Acholeplasmataceae</taxon>
        <taxon>Acholeplasma</taxon>
    </lineage>
</organism>
<dbReference type="SMART" id="SM00091">
    <property type="entry name" value="PAS"/>
    <property type="match status" value="2"/>
</dbReference>
<dbReference type="PATRIC" id="fig|35623.3.peg.471"/>
<dbReference type="RefSeq" id="WP_045749080.1">
    <property type="nucleotide sequence ID" value="NZ_FUZK01000003.1"/>
</dbReference>
<evidence type="ECO:0000313" key="3">
    <source>
        <dbReference type="EMBL" id="CDR30543.1"/>
    </source>
</evidence>
<dbReference type="OrthoDB" id="9783388at2"/>
<dbReference type="InterPro" id="IPR029787">
    <property type="entry name" value="Nucleotide_cyclase"/>
</dbReference>
<dbReference type="Pfam" id="PF00990">
    <property type="entry name" value="GGDEF"/>
    <property type="match status" value="1"/>
</dbReference>
<dbReference type="Gene3D" id="3.30.450.20">
    <property type="entry name" value="PAS domain"/>
    <property type="match status" value="2"/>
</dbReference>
<proteinExistence type="predicted"/>
<name>A0A061A9K2_9MOLU</name>
<feature type="domain" description="GGDEF" evidence="2">
    <location>
        <begin position="372"/>
        <end position="494"/>
    </location>
</feature>
<keyword evidence="4" id="KW-1185">Reference proteome</keyword>
<sequence length="494" mass="58305">MNLEHIKQLIDQDIYPSFFFNETNQDIEYMNVALLQLLIDPSYLLLKIKTHELNFKQGMQIDILGERYTCHRFKISTPVIKGMIISLRTMFPMTLEIFRDAYFLNAAEPSIIVDQKGMIFDSNLAFEESFGYINRVIKSLSIKDLIDKSKLSLEQSNIIQQIVEGFNFKNELIHIFDYRKVSIPTRMSTSKIYNHETHIGSLISFKDIRDKINLEIQKLMFEKLLLHMTDGAIVVNKDYQIVYANDAYLTTTGFTLDNLVDQKIKIFNPVKHSKNLINTVETHMQQKEEWHGEAWYPMIQDTYVMLWTSMYPIYYEKMDEVYYILVLKNHQQQELDPIKLSELVHKDNLTSLYNRYYFVSKVEKSLTQYPKHKQFLAFIDMDSFKQINDTHGHSYGDNILKQAALLFKQIFKGHMVARYGGDEFVVQFTLDTKKKDIKNYLKIFMDELDLFSKTLDKSIELSASIGFSEYPKDGRHVSDLIEKADERMYQYKKR</sequence>
<protein>
    <submittedName>
        <fullName evidence="3">Diguanylate cyclase/Phosphodiesterase</fullName>
    </submittedName>
</protein>
<evidence type="ECO:0000259" key="1">
    <source>
        <dbReference type="PROSITE" id="PS50112"/>
    </source>
</evidence>
<dbReference type="InterPro" id="IPR000014">
    <property type="entry name" value="PAS"/>
</dbReference>
<dbReference type="Gene3D" id="3.30.70.270">
    <property type="match status" value="1"/>
</dbReference>
<gene>
    <name evidence="3" type="ORF">Aocu_04700</name>
</gene>
<dbReference type="PANTHER" id="PTHR46663:SF3">
    <property type="entry name" value="SLL0267 PROTEIN"/>
    <property type="match status" value="1"/>
</dbReference>
<dbReference type="SUPFAM" id="SSF55785">
    <property type="entry name" value="PYP-like sensor domain (PAS domain)"/>
    <property type="match status" value="1"/>
</dbReference>
<dbReference type="InterPro" id="IPR035965">
    <property type="entry name" value="PAS-like_dom_sf"/>
</dbReference>
<dbReference type="CDD" id="cd00130">
    <property type="entry name" value="PAS"/>
    <property type="match status" value="1"/>
</dbReference>
<dbReference type="AlphaFoldDB" id="A0A061A9K2"/>
<dbReference type="STRING" id="35623.Aocu_04700"/>
<dbReference type="SMART" id="SM00267">
    <property type="entry name" value="GGDEF"/>
    <property type="match status" value="1"/>
</dbReference>
<dbReference type="InterPro" id="IPR052163">
    <property type="entry name" value="DGC-Regulatory_Protein"/>
</dbReference>
<accession>A0A061A9K2</accession>
<dbReference type="NCBIfam" id="TIGR00229">
    <property type="entry name" value="sensory_box"/>
    <property type="match status" value="2"/>
</dbReference>
<dbReference type="NCBIfam" id="TIGR00254">
    <property type="entry name" value="GGDEF"/>
    <property type="match status" value="1"/>
</dbReference>
<dbReference type="PROSITE" id="PS50887">
    <property type="entry name" value="GGDEF"/>
    <property type="match status" value="1"/>
</dbReference>
<dbReference type="HOGENOM" id="CLU_550567_0_0_14"/>
<dbReference type="CDD" id="cd01949">
    <property type="entry name" value="GGDEF"/>
    <property type="match status" value="1"/>
</dbReference>
<evidence type="ECO:0000259" key="2">
    <source>
        <dbReference type="PROSITE" id="PS50887"/>
    </source>
</evidence>
<dbReference type="InParanoid" id="A0A061A9K2"/>
<dbReference type="PROSITE" id="PS50112">
    <property type="entry name" value="PAS"/>
    <property type="match status" value="1"/>
</dbReference>
<dbReference type="KEGG" id="aoc:Aocu_04700"/>
<dbReference type="InterPro" id="IPR000160">
    <property type="entry name" value="GGDEF_dom"/>
</dbReference>
<dbReference type="SUPFAM" id="SSF55073">
    <property type="entry name" value="Nucleotide cyclase"/>
    <property type="match status" value="1"/>
</dbReference>
<reference evidence="4" key="1">
    <citation type="submission" date="2014-05" db="EMBL/GenBank/DDBJ databases">
        <authorList>
            <person name="Kube M."/>
        </authorList>
    </citation>
    <scope>NUCLEOTIDE SEQUENCE [LARGE SCALE GENOMIC DNA]</scope>
</reference>
<dbReference type="EMBL" id="LK028559">
    <property type="protein sequence ID" value="CDR30543.1"/>
    <property type="molecule type" value="Genomic_DNA"/>
</dbReference>
<evidence type="ECO:0000313" key="4">
    <source>
        <dbReference type="Proteomes" id="UP000032434"/>
    </source>
</evidence>